<dbReference type="InterPro" id="IPR048395">
    <property type="entry name" value="Glyco_hydro_31_C"/>
</dbReference>
<dbReference type="SUPFAM" id="SSF51011">
    <property type="entry name" value="Glycosyl hydrolase domain"/>
    <property type="match status" value="1"/>
</dbReference>
<keyword evidence="2 4" id="KW-0378">Hydrolase</keyword>
<dbReference type="PANTHER" id="PTHR43053:SF4">
    <property type="entry name" value="MYOGENESIS-REGULATING GLYCOSIDASE"/>
    <property type="match status" value="1"/>
</dbReference>
<protein>
    <submittedName>
        <fullName evidence="7">Glycoside hydrolase family 31 protein</fullName>
    </submittedName>
</protein>
<name>A0A9D2MS39_9FIRM</name>
<comment type="caution">
    <text evidence="7">The sequence shown here is derived from an EMBL/GenBank/DDBJ whole genome shotgun (WGS) entry which is preliminary data.</text>
</comment>
<evidence type="ECO:0000256" key="3">
    <source>
        <dbReference type="ARBA" id="ARBA00023295"/>
    </source>
</evidence>
<feature type="domain" description="Glycoside hydrolase family 31 TIM barrel" evidence="5">
    <location>
        <begin position="122"/>
        <end position="411"/>
    </location>
</feature>
<dbReference type="InterPro" id="IPR017853">
    <property type="entry name" value="GH"/>
</dbReference>
<dbReference type="PANTHER" id="PTHR43053">
    <property type="entry name" value="GLYCOSIDASE FAMILY 31"/>
    <property type="match status" value="1"/>
</dbReference>
<organism evidence="7 8">
    <name type="scientific">Candidatus Eisenbergiella merdigallinarum</name>
    <dbReference type="NCBI Taxonomy" id="2838552"/>
    <lineage>
        <taxon>Bacteria</taxon>
        <taxon>Bacillati</taxon>
        <taxon>Bacillota</taxon>
        <taxon>Clostridia</taxon>
        <taxon>Lachnospirales</taxon>
        <taxon>Lachnospiraceae</taxon>
        <taxon>Eisenbergiella</taxon>
    </lineage>
</organism>
<comment type="similarity">
    <text evidence="1 4">Belongs to the glycosyl hydrolase 31 family.</text>
</comment>
<dbReference type="CDD" id="cd06592">
    <property type="entry name" value="GH31_NET37"/>
    <property type="match status" value="1"/>
</dbReference>
<evidence type="ECO:0000256" key="4">
    <source>
        <dbReference type="RuleBase" id="RU361185"/>
    </source>
</evidence>
<gene>
    <name evidence="7" type="ORF">H9763_11020</name>
</gene>
<reference evidence="7" key="1">
    <citation type="journal article" date="2021" name="PeerJ">
        <title>Extensive microbial diversity within the chicken gut microbiome revealed by metagenomics and culture.</title>
        <authorList>
            <person name="Gilroy R."/>
            <person name="Ravi A."/>
            <person name="Getino M."/>
            <person name="Pursley I."/>
            <person name="Horton D.L."/>
            <person name="Alikhan N.F."/>
            <person name="Baker D."/>
            <person name="Gharbi K."/>
            <person name="Hall N."/>
            <person name="Watson M."/>
            <person name="Adriaenssens E.M."/>
            <person name="Foster-Nyarko E."/>
            <person name="Jarju S."/>
            <person name="Secka A."/>
            <person name="Antonio M."/>
            <person name="Oren A."/>
            <person name="Chaudhuri R.R."/>
            <person name="La Ragione R."/>
            <person name="Hildebrand F."/>
            <person name="Pallen M.J."/>
        </authorList>
    </citation>
    <scope>NUCLEOTIDE SEQUENCE</scope>
    <source>
        <strain evidence="7">USAMLcec3-2134</strain>
    </source>
</reference>
<dbReference type="InterPro" id="IPR050985">
    <property type="entry name" value="Alpha-glycosidase_related"/>
</dbReference>
<reference evidence="7" key="2">
    <citation type="submission" date="2021-04" db="EMBL/GenBank/DDBJ databases">
        <authorList>
            <person name="Gilroy R."/>
        </authorList>
    </citation>
    <scope>NUCLEOTIDE SEQUENCE</scope>
    <source>
        <strain evidence="7">USAMLcec3-2134</strain>
    </source>
</reference>
<dbReference type="SUPFAM" id="SSF51445">
    <property type="entry name" value="(Trans)glycosidases"/>
    <property type="match status" value="1"/>
</dbReference>
<dbReference type="Pfam" id="PF21365">
    <property type="entry name" value="Glyco_hydro_31_3rd"/>
    <property type="match status" value="1"/>
</dbReference>
<dbReference type="InterPro" id="IPR000322">
    <property type="entry name" value="Glyco_hydro_31_TIM"/>
</dbReference>
<dbReference type="AlphaFoldDB" id="A0A9D2MS39"/>
<evidence type="ECO:0000259" key="6">
    <source>
        <dbReference type="Pfam" id="PF21365"/>
    </source>
</evidence>
<evidence type="ECO:0000256" key="2">
    <source>
        <dbReference type="ARBA" id="ARBA00022801"/>
    </source>
</evidence>
<feature type="domain" description="Glycosyl hydrolase family 31 C-terminal" evidence="6">
    <location>
        <begin position="422"/>
        <end position="503"/>
    </location>
</feature>
<evidence type="ECO:0000256" key="1">
    <source>
        <dbReference type="ARBA" id="ARBA00007806"/>
    </source>
</evidence>
<dbReference type="EMBL" id="DWXE01000040">
    <property type="protein sequence ID" value="HJB91978.1"/>
    <property type="molecule type" value="Genomic_DNA"/>
</dbReference>
<proteinExistence type="inferred from homology"/>
<keyword evidence="3 4" id="KW-0326">Glycosidase</keyword>
<dbReference type="GO" id="GO:0005975">
    <property type="term" value="P:carbohydrate metabolic process"/>
    <property type="evidence" value="ECO:0007669"/>
    <property type="project" value="InterPro"/>
</dbReference>
<evidence type="ECO:0000313" key="8">
    <source>
        <dbReference type="Proteomes" id="UP000886883"/>
    </source>
</evidence>
<dbReference type="Pfam" id="PF01055">
    <property type="entry name" value="Glyco_hydro_31_2nd"/>
    <property type="match status" value="1"/>
</dbReference>
<dbReference type="InterPro" id="IPR013780">
    <property type="entry name" value="Glyco_hydro_b"/>
</dbReference>
<evidence type="ECO:0000313" key="7">
    <source>
        <dbReference type="EMBL" id="HJB91978.1"/>
    </source>
</evidence>
<dbReference type="Gene3D" id="3.20.20.80">
    <property type="entry name" value="Glycosidases"/>
    <property type="match status" value="1"/>
</dbReference>
<evidence type="ECO:0000259" key="5">
    <source>
        <dbReference type="Pfam" id="PF01055"/>
    </source>
</evidence>
<dbReference type="Proteomes" id="UP000886883">
    <property type="component" value="Unassembled WGS sequence"/>
</dbReference>
<dbReference type="Gene3D" id="2.60.40.1180">
    <property type="entry name" value="Golgi alpha-mannosidase II"/>
    <property type="match status" value="1"/>
</dbReference>
<sequence length="505" mass="57055">MNIKILPNEYWWAGIVNEGTRMPLGVEDRAVVDFRNVKTPNQASPLLLSSAGRYLWSDSPYTAVFEDGEIRTDAPVEQKEGFGTLKGAYLAAMKAHFPFAGEDVEPLFFSRPQYNTWIELMYDQTQEGILRYAEGILEHGLPAGILMIDEGWAEDYGRFSFRAGAFPDPKGMMERLHEMGFRLMLWITPYISPDSAAFRELEPKGYLLKDASGETAVRRWWNGLSAVLDLTNPACEAWFEGKLRGMMEEYGVDGFKFDGGDPDMYRDDDRTFRPASAWEQTRIYGLFGKRFALNEFRAGWRLGGQPLVMRLADKLHSWEENGLNTLIPNSLIQSLSGYAYHCPDMIGGGEYQSFRENASHLDTELVVRYAQAAALCPMMQFSAAPWRILDEAQFAIVKQAALLHESFGPYIARLAKEAARTGEPILRHMAYAFPGQGMERVSDQFMLGAEILAAPVLKKGERSRLVKLPEGSWEDMEGRLWEGGRTVSVDAPLEKLVWFRKTGGR</sequence>
<accession>A0A9D2MS39</accession>
<dbReference type="GO" id="GO:0004553">
    <property type="term" value="F:hydrolase activity, hydrolyzing O-glycosyl compounds"/>
    <property type="evidence" value="ECO:0007669"/>
    <property type="project" value="InterPro"/>
</dbReference>